<dbReference type="Proteomes" id="UP000309061">
    <property type="component" value="Chromosome"/>
</dbReference>
<feature type="region of interest" description="Disordered" evidence="1">
    <location>
        <begin position="657"/>
        <end position="707"/>
    </location>
</feature>
<dbReference type="RefSeq" id="WP_136496365.1">
    <property type="nucleotide sequence ID" value="NZ_CP046052.1"/>
</dbReference>
<feature type="compositionally biased region" description="Low complexity" evidence="1">
    <location>
        <begin position="657"/>
        <end position="670"/>
    </location>
</feature>
<dbReference type="OrthoDB" id="6105065at2"/>
<reference evidence="2 3" key="1">
    <citation type="submission" date="2019-11" db="EMBL/GenBank/DDBJ databases">
        <title>The genome sequence of Methylocystis heyeri.</title>
        <authorList>
            <person name="Oshkin I.Y."/>
            <person name="Miroshnikov K."/>
            <person name="Dedysh S.N."/>
        </authorList>
    </citation>
    <scope>NUCLEOTIDE SEQUENCE [LARGE SCALE GENOMIC DNA]</scope>
    <source>
        <strain evidence="2 3">H2</strain>
    </source>
</reference>
<dbReference type="AlphaFoldDB" id="A0A6B8KEQ5"/>
<feature type="compositionally biased region" description="Gly residues" evidence="1">
    <location>
        <begin position="674"/>
        <end position="689"/>
    </location>
</feature>
<organism evidence="2 3">
    <name type="scientific">Methylocystis heyeri</name>
    <dbReference type="NCBI Taxonomy" id="391905"/>
    <lineage>
        <taxon>Bacteria</taxon>
        <taxon>Pseudomonadati</taxon>
        <taxon>Pseudomonadota</taxon>
        <taxon>Alphaproteobacteria</taxon>
        <taxon>Hyphomicrobiales</taxon>
        <taxon>Methylocystaceae</taxon>
        <taxon>Methylocystis</taxon>
    </lineage>
</organism>
<evidence type="ECO:0000313" key="2">
    <source>
        <dbReference type="EMBL" id="QGM46109.1"/>
    </source>
</evidence>
<protein>
    <submittedName>
        <fullName evidence="2">Hemophilus-specific protein</fullName>
    </submittedName>
</protein>
<accession>A0A6B8KEQ5</accession>
<gene>
    <name evidence="2" type="ORF">H2LOC_010620</name>
</gene>
<keyword evidence="3" id="KW-1185">Reference proteome</keyword>
<evidence type="ECO:0000256" key="1">
    <source>
        <dbReference type="SAM" id="MobiDB-lite"/>
    </source>
</evidence>
<dbReference type="Pfam" id="PF23899">
    <property type="entry name" value="SU10_portal"/>
    <property type="match status" value="1"/>
</dbReference>
<sequence length="707" mass="77116">MVQTPLQAIPLSGPGGGLLRAAGPNDLSAAQSQADEAQAQAQDTSASGWGQYTGLAGYVKSQYDIMRRHRNDAAAGWAERLMNALRVFNGRYSAEVIAQIRRFGGSEVYARTTAVKCRGATSLLADVYLSNDRPWGLEAPNDPQLPAEVLSAIASLIQLEVQSHSQASGQSPDEQAIMDRYRSLMEAARRAAVKRSNDQAKIAEDKIDEILAEGGFYQALAEFLADLTLFPYAVIKGPVVRIKPLVEWEGNKAYVVEAPKLTWERVSPFDVYWTPGVSRIEDGNVIERLRVTRKDLNDLLDLPGYDHDAVRAALEAYGRGGLVDDWDQMDAERAVNENRENPHLNRSGMISAMEFNGYVQGSLLLEQGMDPALIEDPLRDYFVQVWIVGRFVLKVQLSPSPRKRHQYYVTSFEKVPGTPVGNALPDILDDLQNVTNATLRSLVNNMSIASGPQVVVNDDLLARDEDGEDLYPWKRWHVTRDPFGSNAVKPIDFFQPTSNASELLNVFQTLGGIADELSAIPRYLTGSPNLGGGLGRTASGLSMLMSNSSKILQTVAANIDRDVLEPMLQNLFDLLMLTDTSELLSGEERITVLGTKVAAQRETNRQRQTEFLQMTANPVDMGIIGPKGRAEILRQVAKGLGLPGDEIVPSDDDLMAQQAAAQQAAQQQGAVGHTQGGNGQPGVQGGKPGPSGEQGPRVNLQQQTPQH</sequence>
<dbReference type="KEGG" id="mhey:H2LOC_010620"/>
<dbReference type="InterPro" id="IPR056909">
    <property type="entry name" value="SU10_portal"/>
</dbReference>
<dbReference type="EMBL" id="CP046052">
    <property type="protein sequence ID" value="QGM46109.1"/>
    <property type="molecule type" value="Genomic_DNA"/>
</dbReference>
<proteinExistence type="predicted"/>
<evidence type="ECO:0000313" key="3">
    <source>
        <dbReference type="Proteomes" id="UP000309061"/>
    </source>
</evidence>
<name>A0A6B8KEQ5_9HYPH</name>